<evidence type="ECO:0000256" key="6">
    <source>
        <dbReference type="ARBA" id="ARBA00022989"/>
    </source>
</evidence>
<evidence type="ECO:0000256" key="5">
    <source>
        <dbReference type="ARBA" id="ARBA00022692"/>
    </source>
</evidence>
<accession>A0AAN5A019</accession>
<evidence type="ECO:0000259" key="9">
    <source>
        <dbReference type="PROSITE" id="PS50928"/>
    </source>
</evidence>
<evidence type="ECO:0000256" key="1">
    <source>
        <dbReference type="ARBA" id="ARBA00004429"/>
    </source>
</evidence>
<keyword evidence="5 8" id="KW-0812">Transmembrane</keyword>
<dbReference type="GO" id="GO:0005886">
    <property type="term" value="C:plasma membrane"/>
    <property type="evidence" value="ECO:0007669"/>
    <property type="project" value="UniProtKB-SubCell"/>
</dbReference>
<keyword evidence="3" id="KW-1003">Cell membrane</keyword>
<dbReference type="Pfam" id="PF00528">
    <property type="entry name" value="BPD_transp_1"/>
    <property type="match status" value="1"/>
</dbReference>
<dbReference type="AlphaFoldDB" id="A0AAN5A019"/>
<dbReference type="SUPFAM" id="SSF161098">
    <property type="entry name" value="MetI-like"/>
    <property type="match status" value="1"/>
</dbReference>
<dbReference type="PANTHER" id="PTHR43357:SF4">
    <property type="entry name" value="INNER MEMBRANE ABC TRANSPORTER PERMEASE PROTEIN YDCV"/>
    <property type="match status" value="1"/>
</dbReference>
<gene>
    <name evidence="10" type="ORF">GCM10008024_26820</name>
    <name evidence="11" type="ORF">SAMN05444006_112122</name>
</gene>
<feature type="transmembrane region" description="Helical" evidence="8">
    <location>
        <begin position="21"/>
        <end position="44"/>
    </location>
</feature>
<dbReference type="InterPro" id="IPR035906">
    <property type="entry name" value="MetI-like_sf"/>
</dbReference>
<evidence type="ECO:0000256" key="7">
    <source>
        <dbReference type="ARBA" id="ARBA00023136"/>
    </source>
</evidence>
<dbReference type="InterPro" id="IPR000515">
    <property type="entry name" value="MetI-like"/>
</dbReference>
<dbReference type="PROSITE" id="PS50928">
    <property type="entry name" value="ABC_TM1"/>
    <property type="match status" value="1"/>
</dbReference>
<sequence length="286" mass="31899">MRPKKLPGYLSPAERGWFYVFRFYGLVVLFFLVVPLVVIVPLSFNATPYFTFTKGMLEFQPSAYSTRWYETFFTNDQWLLALKNSFIIAPIATLIATTLGTLAALGLTRPNMPFRTFITSLLVLPMIVPLIITATALFFYFSYLHIVDSYVGVIIAHAILGTPFVVITVTATLEGLEPQFFRAALSLGATPRVAFFKVVMPLVLPGIISGALFAFMTSFDEVVIVLFIAGPDQKTLPLQMWTNLRYTIDPTILSVASLILLLAVVLLGSLELIRRRSEKLRGISPQ</sequence>
<comment type="subcellular location">
    <subcellularLocation>
        <location evidence="1">Cell inner membrane</location>
        <topology evidence="1">Multi-pass membrane protein</topology>
    </subcellularLocation>
    <subcellularLocation>
        <location evidence="8">Cell membrane</location>
        <topology evidence="8">Multi-pass membrane protein</topology>
    </subcellularLocation>
</comment>
<keyword evidence="2 8" id="KW-0813">Transport</keyword>
<feature type="domain" description="ABC transmembrane type-1" evidence="9">
    <location>
        <begin position="82"/>
        <end position="271"/>
    </location>
</feature>
<feature type="transmembrane region" description="Helical" evidence="8">
    <location>
        <begin position="194"/>
        <end position="216"/>
    </location>
</feature>
<dbReference type="EMBL" id="BNAB01000012">
    <property type="protein sequence ID" value="GHE03431.1"/>
    <property type="molecule type" value="Genomic_DNA"/>
</dbReference>
<feature type="transmembrane region" description="Helical" evidence="8">
    <location>
        <begin position="117"/>
        <end position="143"/>
    </location>
</feature>
<dbReference type="Gene3D" id="1.10.3720.10">
    <property type="entry name" value="MetI-like"/>
    <property type="match status" value="1"/>
</dbReference>
<protein>
    <submittedName>
        <fullName evidence="10">Polyamine ABC transporter permease</fullName>
    </submittedName>
    <submittedName>
        <fullName evidence="11">Spermidine/putrescine transport system permease protein</fullName>
    </submittedName>
</protein>
<dbReference type="GO" id="GO:0055085">
    <property type="term" value="P:transmembrane transport"/>
    <property type="evidence" value="ECO:0007669"/>
    <property type="project" value="InterPro"/>
</dbReference>
<dbReference type="PANTHER" id="PTHR43357">
    <property type="entry name" value="INNER MEMBRANE ABC TRANSPORTER PERMEASE PROTEIN YDCV"/>
    <property type="match status" value="1"/>
</dbReference>
<feature type="transmembrane region" description="Helical" evidence="8">
    <location>
        <begin position="251"/>
        <end position="273"/>
    </location>
</feature>
<dbReference type="Proteomes" id="UP000634647">
    <property type="component" value="Unassembled WGS sequence"/>
</dbReference>
<dbReference type="RefSeq" id="WP_035846504.1">
    <property type="nucleotide sequence ID" value="NZ_BNAB01000012.1"/>
</dbReference>
<dbReference type="Proteomes" id="UP000199541">
    <property type="component" value="Unassembled WGS sequence"/>
</dbReference>
<reference evidence="10" key="3">
    <citation type="submission" date="2023-06" db="EMBL/GenBank/DDBJ databases">
        <authorList>
            <person name="Sun Q."/>
            <person name="Zhou Y."/>
        </authorList>
    </citation>
    <scope>NUCLEOTIDE SEQUENCE</scope>
    <source>
        <strain evidence="10">CGMCC 1.10859</strain>
    </source>
</reference>
<keyword evidence="12" id="KW-1185">Reference proteome</keyword>
<evidence type="ECO:0000313" key="13">
    <source>
        <dbReference type="Proteomes" id="UP000634647"/>
    </source>
</evidence>
<organism evidence="10 13">
    <name type="scientific">Allgaiera indica</name>
    <dbReference type="NCBI Taxonomy" id="765699"/>
    <lineage>
        <taxon>Bacteria</taxon>
        <taxon>Pseudomonadati</taxon>
        <taxon>Pseudomonadota</taxon>
        <taxon>Alphaproteobacteria</taxon>
        <taxon>Rhodobacterales</taxon>
        <taxon>Paracoccaceae</taxon>
        <taxon>Allgaiera</taxon>
    </lineage>
</organism>
<keyword evidence="6 8" id="KW-1133">Transmembrane helix</keyword>
<evidence type="ECO:0000256" key="2">
    <source>
        <dbReference type="ARBA" id="ARBA00022448"/>
    </source>
</evidence>
<evidence type="ECO:0000256" key="3">
    <source>
        <dbReference type="ARBA" id="ARBA00022475"/>
    </source>
</evidence>
<keyword evidence="7 8" id="KW-0472">Membrane</keyword>
<name>A0AAN5A019_9RHOB</name>
<feature type="transmembrane region" description="Helical" evidence="8">
    <location>
        <begin position="149"/>
        <end position="173"/>
    </location>
</feature>
<comment type="caution">
    <text evidence="10">The sequence shown here is derived from an EMBL/GenBank/DDBJ whole genome shotgun (WGS) entry which is preliminary data.</text>
</comment>
<keyword evidence="4" id="KW-0997">Cell inner membrane</keyword>
<reference evidence="11 12" key="2">
    <citation type="submission" date="2016-10" db="EMBL/GenBank/DDBJ databases">
        <authorList>
            <person name="Varghese N."/>
            <person name="Submissions S."/>
        </authorList>
    </citation>
    <scope>NUCLEOTIDE SEQUENCE [LARGE SCALE GENOMIC DNA]</scope>
    <source>
        <strain evidence="11 12">DSM 24802</strain>
    </source>
</reference>
<feature type="transmembrane region" description="Helical" evidence="8">
    <location>
        <begin position="86"/>
        <end position="105"/>
    </location>
</feature>
<evidence type="ECO:0000313" key="10">
    <source>
        <dbReference type="EMBL" id="GHE03431.1"/>
    </source>
</evidence>
<evidence type="ECO:0000256" key="8">
    <source>
        <dbReference type="RuleBase" id="RU363032"/>
    </source>
</evidence>
<evidence type="ECO:0000256" key="4">
    <source>
        <dbReference type="ARBA" id="ARBA00022519"/>
    </source>
</evidence>
<comment type="similarity">
    <text evidence="8">Belongs to the binding-protein-dependent transport system permease family.</text>
</comment>
<dbReference type="EMBL" id="FNOB01000012">
    <property type="protein sequence ID" value="SDX25661.1"/>
    <property type="molecule type" value="Genomic_DNA"/>
</dbReference>
<proteinExistence type="inferred from homology"/>
<dbReference type="CDD" id="cd06261">
    <property type="entry name" value="TM_PBP2"/>
    <property type="match status" value="1"/>
</dbReference>
<reference evidence="10" key="1">
    <citation type="journal article" date="2014" name="Int. J. Syst. Evol. Microbiol.">
        <title>Complete genome sequence of Corynebacterium casei LMG S-19264T (=DSM 44701T), isolated from a smear-ripened cheese.</title>
        <authorList>
            <consortium name="US DOE Joint Genome Institute (JGI-PGF)"/>
            <person name="Walter F."/>
            <person name="Albersmeier A."/>
            <person name="Kalinowski J."/>
            <person name="Ruckert C."/>
        </authorList>
    </citation>
    <scope>NUCLEOTIDE SEQUENCE</scope>
    <source>
        <strain evidence="10">CGMCC 1.10859</strain>
    </source>
</reference>
<evidence type="ECO:0000313" key="11">
    <source>
        <dbReference type="EMBL" id="SDX25661.1"/>
    </source>
</evidence>
<evidence type="ECO:0000313" key="12">
    <source>
        <dbReference type="Proteomes" id="UP000199541"/>
    </source>
</evidence>